<name>S9RGV6_9RHOB</name>
<accession>S9RGV6</accession>
<sequence>MKFFVLFIAALSTGAAHSEPAVIKSGEHDDFSRLVLYTGKSQSWSMRRQEQLVSIAIEGWNSGFDTSRVFSMIPRNRVTSVSSDLSGITLSLDCNCDVVVKPVKRDGIMVDVRDKPEVDSLTFSQNTTLKRWPEREELILQSKNDEILSVFTRKLSESIAHAETQGVLLPAEPRAPKKKTTSDHSQIADTLRIRTTSATQRAAKTRQDELPPYSICPPDNFGDIENWGTEEPYSQQIGALRQSLVGEFDTLDEDGVIQLAKLYLYFAMGAEANAVFEIFGRTGHQVEFLRILGRLLDNPGTGKATYDLPQNECIGTQSVWAAVLSTSREMITETQTKKITESFDRLPQHLKSVLGPKLISRLQSEGHTAGASVIRNSIAQKVSSISNSQPSISDFESLELDELKKIISRTNASTPEAISAFLKQQIDRNTPLDATMRQVASSFVVQQKGDSIALEIAMLLAKDSVNRGNYSDAVRVALDSSLETHTSEILSFAASRLVKEENNSKIAKFALQVGSQRASRHLDKKEIRAISDRLSEMELPALSRSFQALPPLYYQPDEVEIVSEIPNAVNIARPEVAELTIKSAQELLMASRQARQGAQVALESSE</sequence>
<reference evidence="2" key="1">
    <citation type="journal article" date="2013" name="Stand. Genomic Sci.">
        <title>Genome sequence of the Litoreibacter arenae type strain (DSM 19593(T)), a member of the Roseobacter clade isolated from sea sand.</title>
        <authorList>
            <person name="Riedel T."/>
            <person name="Fiebig A."/>
            <person name="Petersen J."/>
            <person name="Gronow S."/>
            <person name="Kyrpides N.C."/>
            <person name="Goker M."/>
            <person name="Klenk H.P."/>
        </authorList>
    </citation>
    <scope>NUCLEOTIDE SEQUENCE [LARGE SCALE GENOMIC DNA]</scope>
    <source>
        <strain evidence="2">DSM 19593</strain>
    </source>
</reference>
<comment type="caution">
    <text evidence="1">The sequence shown here is derived from an EMBL/GenBank/DDBJ whole genome shotgun (WGS) entry which is preliminary data.</text>
</comment>
<evidence type="ECO:0000313" key="2">
    <source>
        <dbReference type="Proteomes" id="UP000015351"/>
    </source>
</evidence>
<proteinExistence type="predicted"/>
<evidence type="ECO:0000313" key="1">
    <source>
        <dbReference type="EMBL" id="EPX77325.1"/>
    </source>
</evidence>
<keyword evidence="2" id="KW-1185">Reference proteome</keyword>
<gene>
    <name evidence="1" type="ORF">thalar_03047</name>
</gene>
<protein>
    <submittedName>
        <fullName evidence="1">Uncharacterized protein</fullName>
    </submittedName>
</protein>
<dbReference type="EMBL" id="AONI01000015">
    <property type="protein sequence ID" value="EPX77325.1"/>
    <property type="molecule type" value="Genomic_DNA"/>
</dbReference>
<dbReference type="OrthoDB" id="7847197at2"/>
<dbReference type="eggNOG" id="COG3118">
    <property type="taxonomic scope" value="Bacteria"/>
</dbReference>
<dbReference type="AlphaFoldDB" id="S9RGV6"/>
<dbReference type="RefSeq" id="WP_021102396.1">
    <property type="nucleotide sequence ID" value="NZ_KE557314.1"/>
</dbReference>
<dbReference type="HOGENOM" id="CLU_450412_0_0_5"/>
<dbReference type="STRING" id="1123360.thalar_03047"/>
<organism evidence="1 2">
    <name type="scientific">Litoreibacter arenae DSM 19593</name>
    <dbReference type="NCBI Taxonomy" id="1123360"/>
    <lineage>
        <taxon>Bacteria</taxon>
        <taxon>Pseudomonadati</taxon>
        <taxon>Pseudomonadota</taxon>
        <taxon>Alphaproteobacteria</taxon>
        <taxon>Rhodobacterales</taxon>
        <taxon>Roseobacteraceae</taxon>
        <taxon>Litoreibacter</taxon>
    </lineage>
</organism>
<dbReference type="Proteomes" id="UP000015351">
    <property type="component" value="Unassembled WGS sequence"/>
</dbReference>